<reference evidence="1" key="1">
    <citation type="submission" date="2018-11" db="EMBL/GenBank/DDBJ databases">
        <authorList>
            <consortium name="Pathogen Informatics"/>
        </authorList>
    </citation>
    <scope>NUCLEOTIDE SEQUENCE</scope>
</reference>
<dbReference type="EMBL" id="CAAALY010030975">
    <property type="protein sequence ID" value="VEL17074.1"/>
    <property type="molecule type" value="Genomic_DNA"/>
</dbReference>
<gene>
    <name evidence="1" type="ORF">PXEA_LOCUS10514</name>
</gene>
<evidence type="ECO:0000313" key="2">
    <source>
        <dbReference type="Proteomes" id="UP000784294"/>
    </source>
</evidence>
<name>A0A3S5CFK7_9PLAT</name>
<proteinExistence type="predicted"/>
<keyword evidence="2" id="KW-1185">Reference proteome</keyword>
<comment type="caution">
    <text evidence="1">The sequence shown here is derived from an EMBL/GenBank/DDBJ whole genome shotgun (WGS) entry which is preliminary data.</text>
</comment>
<dbReference type="AlphaFoldDB" id="A0A3S5CFK7"/>
<accession>A0A3S5CFK7</accession>
<feature type="non-terminal residue" evidence="1">
    <location>
        <position position="173"/>
    </location>
</feature>
<sequence length="173" mass="19524">MPRVLVNKAELLAPPDFCERRCHRAAKGTKLKSEYVECQDKHPRKPLRSQTNESTSKVRGDVGVVSLEQHHQHLNQVSRGEPIVSFRLNDRGIQPNSFGAGPSCRRQVDTASSAMKTAARVESVGPGNRLRLDWCRQLLARRMNNGLRSRRATYMKNLAAARLAGWEKASYFE</sequence>
<dbReference type="Proteomes" id="UP000784294">
    <property type="component" value="Unassembled WGS sequence"/>
</dbReference>
<organism evidence="1 2">
    <name type="scientific">Protopolystoma xenopodis</name>
    <dbReference type="NCBI Taxonomy" id="117903"/>
    <lineage>
        <taxon>Eukaryota</taxon>
        <taxon>Metazoa</taxon>
        <taxon>Spiralia</taxon>
        <taxon>Lophotrochozoa</taxon>
        <taxon>Platyhelminthes</taxon>
        <taxon>Monogenea</taxon>
        <taxon>Polyopisthocotylea</taxon>
        <taxon>Polystomatidea</taxon>
        <taxon>Polystomatidae</taxon>
        <taxon>Protopolystoma</taxon>
    </lineage>
</organism>
<evidence type="ECO:0000313" key="1">
    <source>
        <dbReference type="EMBL" id="VEL17074.1"/>
    </source>
</evidence>
<protein>
    <submittedName>
        <fullName evidence="1">Uncharacterized protein</fullName>
    </submittedName>
</protein>